<proteinExistence type="predicted"/>
<feature type="compositionally biased region" description="Low complexity" evidence="1">
    <location>
        <begin position="92"/>
        <end position="102"/>
    </location>
</feature>
<evidence type="ECO:0000313" key="2">
    <source>
        <dbReference type="EMBL" id="CAA9514752.1"/>
    </source>
</evidence>
<name>A0A6J4T5H2_9ACTN</name>
<dbReference type="AlphaFoldDB" id="A0A6J4T5H2"/>
<protein>
    <submittedName>
        <fullName evidence="2">Uncharacterized protein</fullName>
    </submittedName>
</protein>
<sequence>ERTPRDARPPGPLRDGGSRPLGGPGGRRTPRRLPLLQGGSRNPAARPRAPAGVRRPLGRPAPAPERARRRRHATPRPPARPILGCRGRRRPVPGARPGLRPLASRGRGGCCRHPGADGRRARRRRRGERPGCRREPGGQRGRLGPPEVRARGVLRALVCRGERGARQRRQLHRRRERRRGAGPDRPAVRHLLPAHRRDRREGQGPASQRRDDDGRRVARVL</sequence>
<feature type="compositionally biased region" description="Basic residues" evidence="1">
    <location>
        <begin position="166"/>
        <end position="180"/>
    </location>
</feature>
<feature type="compositionally biased region" description="Basic and acidic residues" evidence="1">
    <location>
        <begin position="128"/>
        <end position="137"/>
    </location>
</feature>
<feature type="compositionally biased region" description="Low complexity" evidence="1">
    <location>
        <begin position="32"/>
        <end position="60"/>
    </location>
</feature>
<feature type="non-terminal residue" evidence="2">
    <location>
        <position position="221"/>
    </location>
</feature>
<feature type="region of interest" description="Disordered" evidence="1">
    <location>
        <begin position="1"/>
        <end position="149"/>
    </location>
</feature>
<gene>
    <name evidence="2" type="ORF">AVDCRST_MAG05-3230</name>
</gene>
<evidence type="ECO:0000256" key="1">
    <source>
        <dbReference type="SAM" id="MobiDB-lite"/>
    </source>
</evidence>
<dbReference type="EMBL" id="CADCVM010000364">
    <property type="protein sequence ID" value="CAA9514752.1"/>
    <property type="molecule type" value="Genomic_DNA"/>
</dbReference>
<feature type="non-terminal residue" evidence="2">
    <location>
        <position position="1"/>
    </location>
</feature>
<organism evidence="2">
    <name type="scientific">uncultured Rubrobacteraceae bacterium</name>
    <dbReference type="NCBI Taxonomy" id="349277"/>
    <lineage>
        <taxon>Bacteria</taxon>
        <taxon>Bacillati</taxon>
        <taxon>Actinomycetota</taxon>
        <taxon>Rubrobacteria</taxon>
        <taxon>Rubrobacterales</taxon>
        <taxon>Rubrobacteraceae</taxon>
        <taxon>environmental samples</taxon>
    </lineage>
</organism>
<reference evidence="2" key="1">
    <citation type="submission" date="2020-02" db="EMBL/GenBank/DDBJ databases">
        <authorList>
            <person name="Meier V. D."/>
        </authorList>
    </citation>
    <scope>NUCLEOTIDE SEQUENCE</scope>
    <source>
        <strain evidence="2">AVDCRST_MAG05</strain>
    </source>
</reference>
<feature type="compositionally biased region" description="Basic and acidic residues" evidence="1">
    <location>
        <begin position="208"/>
        <end position="221"/>
    </location>
</feature>
<accession>A0A6J4T5H2</accession>
<feature type="region of interest" description="Disordered" evidence="1">
    <location>
        <begin position="164"/>
        <end position="221"/>
    </location>
</feature>